<dbReference type="Proteomes" id="UP000240608">
    <property type="component" value="Unassembled WGS sequence"/>
</dbReference>
<dbReference type="InterPro" id="IPR002123">
    <property type="entry name" value="Plipid/glycerol_acylTrfase"/>
</dbReference>
<evidence type="ECO:0000256" key="1">
    <source>
        <dbReference type="ARBA" id="ARBA00005189"/>
    </source>
</evidence>
<sequence length="187" mass="21576">MGYYFSKFLFWIFGWKVDGVIPKGIEKAVMIAAPHTSNWDFLWARCAFFIMRAPVRYTVKKELLKFPLNLILNPLGAIGIDRTKRTPGKSKLSMTEAMIRLFDEKDKLIVLVTPEGTRSYAPEWKTGFYRVAEGAKVPILCGYLDYKNKRAGVGPMFFVDGQFEKQLEEIKQFYRPIQGKYPENGVK</sequence>
<protein>
    <submittedName>
        <fullName evidence="5">Glycerol acyltransferase</fullName>
    </submittedName>
</protein>
<dbReference type="GO" id="GO:0003841">
    <property type="term" value="F:1-acylglycerol-3-phosphate O-acyltransferase activity"/>
    <property type="evidence" value="ECO:0007669"/>
    <property type="project" value="TreeGrafter"/>
</dbReference>
<keyword evidence="2 5" id="KW-0808">Transferase</keyword>
<organism evidence="5 6">
    <name type="scientific">Marivirga lumbricoides</name>
    <dbReference type="NCBI Taxonomy" id="1046115"/>
    <lineage>
        <taxon>Bacteria</taxon>
        <taxon>Pseudomonadati</taxon>
        <taxon>Bacteroidota</taxon>
        <taxon>Cytophagia</taxon>
        <taxon>Cytophagales</taxon>
        <taxon>Marivirgaceae</taxon>
        <taxon>Marivirga</taxon>
    </lineage>
</organism>
<dbReference type="Pfam" id="PF01553">
    <property type="entry name" value="Acyltransferase"/>
    <property type="match status" value="1"/>
</dbReference>
<evidence type="ECO:0000259" key="4">
    <source>
        <dbReference type="SMART" id="SM00563"/>
    </source>
</evidence>
<keyword evidence="3 5" id="KW-0012">Acyltransferase</keyword>
<comment type="caution">
    <text evidence="5">The sequence shown here is derived from an EMBL/GenBank/DDBJ whole genome shotgun (WGS) entry which is preliminary data.</text>
</comment>
<comment type="pathway">
    <text evidence="1">Lipid metabolism.</text>
</comment>
<evidence type="ECO:0000313" key="6">
    <source>
        <dbReference type="Proteomes" id="UP000240608"/>
    </source>
</evidence>
<dbReference type="PANTHER" id="PTHR10434">
    <property type="entry name" value="1-ACYL-SN-GLYCEROL-3-PHOSPHATE ACYLTRANSFERASE"/>
    <property type="match status" value="1"/>
</dbReference>
<name>A0A2T4DBQ2_9BACT</name>
<evidence type="ECO:0000313" key="5">
    <source>
        <dbReference type="EMBL" id="PTB91244.1"/>
    </source>
</evidence>
<dbReference type="PANTHER" id="PTHR10434:SF9">
    <property type="entry name" value="PHOSPHOLIPID_GLYCEROL ACYLTRANSFERASE DOMAIN-CONTAINING PROTEIN"/>
    <property type="match status" value="1"/>
</dbReference>
<dbReference type="SUPFAM" id="SSF69593">
    <property type="entry name" value="Glycerol-3-phosphate (1)-acyltransferase"/>
    <property type="match status" value="1"/>
</dbReference>
<dbReference type="SMART" id="SM00563">
    <property type="entry name" value="PlsC"/>
    <property type="match status" value="1"/>
</dbReference>
<feature type="domain" description="Phospholipid/glycerol acyltransferase" evidence="4">
    <location>
        <begin position="29"/>
        <end position="144"/>
    </location>
</feature>
<dbReference type="EMBL" id="PYVU01000428">
    <property type="protein sequence ID" value="PTB91244.1"/>
    <property type="molecule type" value="Genomic_DNA"/>
</dbReference>
<reference evidence="5 6" key="1">
    <citation type="submission" date="2018-03" db="EMBL/GenBank/DDBJ databases">
        <title>Cross-interface Injection: A General Nanoliter Liquid Handling Method Applied to Single Cells Genome Amplification Automated Nanoliter Liquid Handling Applied to Single Cell Multiple Displacement Amplification.</title>
        <authorList>
            <person name="Yun J."/>
            <person name="Xu P."/>
            <person name="Xu J."/>
            <person name="Dai X."/>
            <person name="Wang Y."/>
            <person name="Zheng X."/>
            <person name="Cao C."/>
            <person name="Yi Q."/>
            <person name="Zhu Y."/>
            <person name="Wang L."/>
            <person name="Dong Z."/>
            <person name="Huang Y."/>
            <person name="Huang L."/>
            <person name="Du W."/>
        </authorList>
    </citation>
    <scope>NUCLEOTIDE SEQUENCE [LARGE SCALE GENOMIC DNA]</scope>
    <source>
        <strain evidence="5 6">Z-D1-2</strain>
    </source>
</reference>
<gene>
    <name evidence="5" type="ORF">C9994_15910</name>
</gene>
<dbReference type="AlphaFoldDB" id="A0A2T4DBQ2"/>
<evidence type="ECO:0000256" key="3">
    <source>
        <dbReference type="ARBA" id="ARBA00023315"/>
    </source>
</evidence>
<accession>A0A2T4DBQ2</accession>
<evidence type="ECO:0000256" key="2">
    <source>
        <dbReference type="ARBA" id="ARBA00022679"/>
    </source>
</evidence>
<dbReference type="GO" id="GO:0006654">
    <property type="term" value="P:phosphatidic acid biosynthetic process"/>
    <property type="evidence" value="ECO:0007669"/>
    <property type="project" value="TreeGrafter"/>
</dbReference>
<proteinExistence type="predicted"/>